<evidence type="ECO:0000313" key="2">
    <source>
        <dbReference type="Proteomes" id="UP000805193"/>
    </source>
</evidence>
<evidence type="ECO:0000313" key="1">
    <source>
        <dbReference type="EMBL" id="KAG0434035.1"/>
    </source>
</evidence>
<accession>A0AC60QIA0</accession>
<sequence>MPFIEPSIEPEDRIYGGKVAVPGSWPWQAQLLVRGRFHVCGGSLISDQHVLTAAHCVWGKQLLNLKIHLGSHRRQIREKADLVVGVHEICIHPAARTRLSP</sequence>
<gene>
    <name evidence="1" type="ORF">HPB47_019395</name>
</gene>
<proteinExistence type="predicted"/>
<name>A0AC60QIA0_IXOPE</name>
<keyword evidence="2" id="KW-1185">Reference proteome</keyword>
<dbReference type="Proteomes" id="UP000805193">
    <property type="component" value="Unassembled WGS sequence"/>
</dbReference>
<organism evidence="1 2">
    <name type="scientific">Ixodes persulcatus</name>
    <name type="common">Taiga tick</name>
    <dbReference type="NCBI Taxonomy" id="34615"/>
    <lineage>
        <taxon>Eukaryota</taxon>
        <taxon>Metazoa</taxon>
        <taxon>Ecdysozoa</taxon>
        <taxon>Arthropoda</taxon>
        <taxon>Chelicerata</taxon>
        <taxon>Arachnida</taxon>
        <taxon>Acari</taxon>
        <taxon>Parasitiformes</taxon>
        <taxon>Ixodida</taxon>
        <taxon>Ixodoidea</taxon>
        <taxon>Ixodidae</taxon>
        <taxon>Ixodinae</taxon>
        <taxon>Ixodes</taxon>
    </lineage>
</organism>
<protein>
    <submittedName>
        <fullName evidence="1">Uncharacterized protein</fullName>
    </submittedName>
</protein>
<reference evidence="1 2" key="1">
    <citation type="journal article" date="2020" name="Cell">
        <title>Large-Scale Comparative Analyses of Tick Genomes Elucidate Their Genetic Diversity and Vector Capacities.</title>
        <authorList>
            <consortium name="Tick Genome and Microbiome Consortium (TIGMIC)"/>
            <person name="Jia N."/>
            <person name="Wang J."/>
            <person name="Shi W."/>
            <person name="Du L."/>
            <person name="Sun Y."/>
            <person name="Zhan W."/>
            <person name="Jiang J.F."/>
            <person name="Wang Q."/>
            <person name="Zhang B."/>
            <person name="Ji P."/>
            <person name="Bell-Sakyi L."/>
            <person name="Cui X.M."/>
            <person name="Yuan T.T."/>
            <person name="Jiang B.G."/>
            <person name="Yang W.F."/>
            <person name="Lam T.T."/>
            <person name="Chang Q.C."/>
            <person name="Ding S.J."/>
            <person name="Wang X.J."/>
            <person name="Zhu J.G."/>
            <person name="Ruan X.D."/>
            <person name="Zhao L."/>
            <person name="Wei J.T."/>
            <person name="Ye R.Z."/>
            <person name="Que T.C."/>
            <person name="Du C.H."/>
            <person name="Zhou Y.H."/>
            <person name="Cheng J.X."/>
            <person name="Dai P.F."/>
            <person name="Guo W.B."/>
            <person name="Han X.H."/>
            <person name="Huang E.J."/>
            <person name="Li L.F."/>
            <person name="Wei W."/>
            <person name="Gao Y.C."/>
            <person name="Liu J.Z."/>
            <person name="Shao H.Z."/>
            <person name="Wang X."/>
            <person name="Wang C.C."/>
            <person name="Yang T.C."/>
            <person name="Huo Q.B."/>
            <person name="Li W."/>
            <person name="Chen H.Y."/>
            <person name="Chen S.E."/>
            <person name="Zhou L.G."/>
            <person name="Ni X.B."/>
            <person name="Tian J.H."/>
            <person name="Sheng Y."/>
            <person name="Liu T."/>
            <person name="Pan Y.S."/>
            <person name="Xia L.Y."/>
            <person name="Li J."/>
            <person name="Zhao F."/>
            <person name="Cao W.C."/>
        </authorList>
    </citation>
    <scope>NUCLEOTIDE SEQUENCE [LARGE SCALE GENOMIC DNA]</scope>
    <source>
        <strain evidence="1">Iper-2018</strain>
    </source>
</reference>
<feature type="non-terminal residue" evidence="1">
    <location>
        <position position="101"/>
    </location>
</feature>
<comment type="caution">
    <text evidence="1">The sequence shown here is derived from an EMBL/GenBank/DDBJ whole genome shotgun (WGS) entry which is preliminary data.</text>
</comment>
<dbReference type="EMBL" id="JABSTQ010008819">
    <property type="protein sequence ID" value="KAG0434035.1"/>
    <property type="molecule type" value="Genomic_DNA"/>
</dbReference>